<dbReference type="Proteomes" id="UP000502823">
    <property type="component" value="Unassembled WGS sequence"/>
</dbReference>
<dbReference type="AlphaFoldDB" id="A0A6L2PGB4"/>
<reference evidence="2" key="1">
    <citation type="submission" date="2020-01" db="EMBL/GenBank/DDBJ databases">
        <title>Draft genome sequence of the Termite Coptotermes fromosanus.</title>
        <authorList>
            <person name="Itakura S."/>
            <person name="Yosikawa Y."/>
            <person name="Umezawa K."/>
        </authorList>
    </citation>
    <scope>NUCLEOTIDE SEQUENCE [LARGE SCALE GENOMIC DNA]</scope>
</reference>
<sequence>MKERDYSTRALSYRLGHSTVQSTVLETCDDIVKELKSGVMCISSNEDWEGISFDFWNIWNYPNCLAVLDGKHVTTITAPNSGSLYFNYNQISIVLLALVNVKYNFTAVDIGSYGKHNEGGIFAKWNLGKLQKTKPYTLRKI</sequence>
<dbReference type="EMBL" id="BLKM01000322">
    <property type="protein sequence ID" value="GFG31593.1"/>
    <property type="molecule type" value="Genomic_DNA"/>
</dbReference>
<evidence type="ECO:0008006" key="3">
    <source>
        <dbReference type="Google" id="ProtNLM"/>
    </source>
</evidence>
<evidence type="ECO:0000313" key="1">
    <source>
        <dbReference type="EMBL" id="GFG31593.1"/>
    </source>
</evidence>
<name>A0A6L2PGB4_COPFO</name>
<comment type="caution">
    <text evidence="1">The sequence shown here is derived from an EMBL/GenBank/DDBJ whole genome shotgun (WGS) entry which is preliminary data.</text>
</comment>
<evidence type="ECO:0000313" key="2">
    <source>
        <dbReference type="Proteomes" id="UP000502823"/>
    </source>
</evidence>
<keyword evidence="2" id="KW-1185">Reference proteome</keyword>
<proteinExistence type="predicted"/>
<accession>A0A6L2PGB4</accession>
<organism evidence="1 2">
    <name type="scientific">Coptotermes formosanus</name>
    <name type="common">Formosan subterranean termite</name>
    <dbReference type="NCBI Taxonomy" id="36987"/>
    <lineage>
        <taxon>Eukaryota</taxon>
        <taxon>Metazoa</taxon>
        <taxon>Ecdysozoa</taxon>
        <taxon>Arthropoda</taxon>
        <taxon>Hexapoda</taxon>
        <taxon>Insecta</taxon>
        <taxon>Pterygota</taxon>
        <taxon>Neoptera</taxon>
        <taxon>Polyneoptera</taxon>
        <taxon>Dictyoptera</taxon>
        <taxon>Blattodea</taxon>
        <taxon>Blattoidea</taxon>
        <taxon>Termitoidae</taxon>
        <taxon>Rhinotermitidae</taxon>
        <taxon>Coptotermes</taxon>
    </lineage>
</organism>
<gene>
    <name evidence="1" type="ORF">Cfor_06950</name>
</gene>
<dbReference type="OrthoDB" id="6580191at2759"/>
<dbReference type="InParanoid" id="A0A6L2PGB4"/>
<protein>
    <recommendedName>
        <fullName evidence="3">DDE Tnp4 domain-containing protein</fullName>
    </recommendedName>
</protein>